<dbReference type="Proteomes" id="UP000007752">
    <property type="component" value="Chromosome 2"/>
</dbReference>
<dbReference type="InterPro" id="IPR045069">
    <property type="entry name" value="MATE_euk"/>
</dbReference>
<evidence type="ECO:0000256" key="1">
    <source>
        <dbReference type="ARBA" id="ARBA00004141"/>
    </source>
</evidence>
<feature type="transmembrane region" description="Helical" evidence="6">
    <location>
        <begin position="135"/>
        <end position="159"/>
    </location>
</feature>
<evidence type="ECO:0000313" key="8">
    <source>
        <dbReference type="EMBL" id="EEE58063.1"/>
    </source>
</evidence>
<dbReference type="AlphaFoldDB" id="B9F4J5"/>
<dbReference type="GO" id="GO:0016020">
    <property type="term" value="C:membrane"/>
    <property type="evidence" value="ECO:0007669"/>
    <property type="project" value="UniProtKB-SubCell"/>
</dbReference>
<comment type="similarity">
    <text evidence="2 6">Belongs to the multi antimicrobial extrusion (MATE) (TC 2.A.66.1) family.</text>
</comment>
<feature type="transmembrane region" description="Helical" evidence="6">
    <location>
        <begin position="442"/>
        <end position="460"/>
    </location>
</feature>
<evidence type="ECO:0000256" key="4">
    <source>
        <dbReference type="ARBA" id="ARBA00022989"/>
    </source>
</evidence>
<dbReference type="EMBL" id="CM000139">
    <property type="protein sequence ID" value="EEE58063.1"/>
    <property type="molecule type" value="Genomic_DNA"/>
</dbReference>
<dbReference type="InterPro" id="IPR002528">
    <property type="entry name" value="MATE_fam"/>
</dbReference>
<dbReference type="PANTHER" id="PTHR11206">
    <property type="entry name" value="MULTIDRUG RESISTANCE PROTEIN"/>
    <property type="match status" value="1"/>
</dbReference>
<dbReference type="CDD" id="cd13132">
    <property type="entry name" value="MATE_eukaryotic"/>
    <property type="match status" value="1"/>
</dbReference>
<keyword evidence="3 6" id="KW-0812">Transmembrane</keyword>
<dbReference type="GO" id="GO:1990961">
    <property type="term" value="P:xenobiotic detoxification by transmembrane export across the plasma membrane"/>
    <property type="evidence" value="ECO:0007669"/>
    <property type="project" value="InterPro"/>
</dbReference>
<feature type="transmembrane region" description="Helical" evidence="6">
    <location>
        <begin position="344"/>
        <end position="366"/>
    </location>
</feature>
<feature type="transmembrane region" description="Helical" evidence="6">
    <location>
        <begin position="268"/>
        <end position="293"/>
    </location>
</feature>
<proteinExistence type="inferred from homology"/>
<dbReference type="GO" id="GO:0015297">
    <property type="term" value="F:antiporter activity"/>
    <property type="evidence" value="ECO:0007669"/>
    <property type="project" value="InterPro"/>
</dbReference>
<gene>
    <name evidence="8" type="ORF">OsJ_08913</name>
</gene>
<evidence type="ECO:0000256" key="5">
    <source>
        <dbReference type="ARBA" id="ARBA00023136"/>
    </source>
</evidence>
<feature type="transmembrane region" description="Helical" evidence="6">
    <location>
        <begin position="386"/>
        <end position="403"/>
    </location>
</feature>
<evidence type="ECO:0000256" key="3">
    <source>
        <dbReference type="ARBA" id="ARBA00022692"/>
    </source>
</evidence>
<keyword evidence="4 6" id="KW-1133">Transmembrane helix</keyword>
<evidence type="ECO:0000256" key="2">
    <source>
        <dbReference type="ARBA" id="ARBA00010199"/>
    </source>
</evidence>
<comment type="caution">
    <text evidence="6">Lacks conserved residue(s) required for the propagation of feature annotation.</text>
</comment>
<dbReference type="Pfam" id="PF01554">
    <property type="entry name" value="MatE"/>
    <property type="match status" value="2"/>
</dbReference>
<dbReference type="GO" id="GO:0042910">
    <property type="term" value="F:xenobiotic transmembrane transporter activity"/>
    <property type="evidence" value="ECO:0007669"/>
    <property type="project" value="InterPro"/>
</dbReference>
<protein>
    <recommendedName>
        <fullName evidence="6">Protein DETOXIFICATION</fullName>
    </recommendedName>
    <alternativeName>
        <fullName evidence="6">Multidrug and toxic compound extrusion protein</fullName>
    </alternativeName>
</protein>
<reference evidence="8" key="1">
    <citation type="journal article" date="2005" name="PLoS Biol.">
        <title>The genomes of Oryza sativa: a history of duplications.</title>
        <authorList>
            <person name="Yu J."/>
            <person name="Wang J."/>
            <person name="Lin W."/>
            <person name="Li S."/>
            <person name="Li H."/>
            <person name="Zhou J."/>
            <person name="Ni P."/>
            <person name="Dong W."/>
            <person name="Hu S."/>
            <person name="Zeng C."/>
            <person name="Zhang J."/>
            <person name="Zhang Y."/>
            <person name="Li R."/>
            <person name="Xu Z."/>
            <person name="Li S."/>
            <person name="Li X."/>
            <person name="Zheng H."/>
            <person name="Cong L."/>
            <person name="Lin L."/>
            <person name="Yin J."/>
            <person name="Geng J."/>
            <person name="Li G."/>
            <person name="Shi J."/>
            <person name="Liu J."/>
            <person name="Lv H."/>
            <person name="Li J."/>
            <person name="Wang J."/>
            <person name="Deng Y."/>
            <person name="Ran L."/>
            <person name="Shi X."/>
            <person name="Wang X."/>
            <person name="Wu Q."/>
            <person name="Li C."/>
            <person name="Ren X."/>
            <person name="Wang J."/>
            <person name="Wang X."/>
            <person name="Li D."/>
            <person name="Liu D."/>
            <person name="Zhang X."/>
            <person name="Ji Z."/>
            <person name="Zhao W."/>
            <person name="Sun Y."/>
            <person name="Zhang Z."/>
            <person name="Bao J."/>
            <person name="Han Y."/>
            <person name="Dong L."/>
            <person name="Ji J."/>
            <person name="Chen P."/>
            <person name="Wu S."/>
            <person name="Liu J."/>
            <person name="Xiao Y."/>
            <person name="Bu D."/>
            <person name="Tan J."/>
            <person name="Yang L."/>
            <person name="Ye C."/>
            <person name="Zhang J."/>
            <person name="Xu J."/>
            <person name="Zhou Y."/>
            <person name="Yu Y."/>
            <person name="Zhang B."/>
            <person name="Zhuang S."/>
            <person name="Wei H."/>
            <person name="Liu B."/>
            <person name="Lei M."/>
            <person name="Yu H."/>
            <person name="Li Y."/>
            <person name="Xu H."/>
            <person name="Wei S."/>
            <person name="He X."/>
            <person name="Fang L."/>
            <person name="Zhang Z."/>
            <person name="Zhang Y."/>
            <person name="Huang X."/>
            <person name="Su Z."/>
            <person name="Tong W."/>
            <person name="Li J."/>
            <person name="Tong Z."/>
            <person name="Li S."/>
            <person name="Ye J."/>
            <person name="Wang L."/>
            <person name="Fang L."/>
            <person name="Lei T."/>
            <person name="Chen C."/>
            <person name="Chen H."/>
            <person name="Xu Z."/>
            <person name="Li H."/>
            <person name="Huang H."/>
            <person name="Zhang F."/>
            <person name="Xu H."/>
            <person name="Li N."/>
            <person name="Zhao C."/>
            <person name="Li S."/>
            <person name="Dong L."/>
            <person name="Huang Y."/>
            <person name="Li L."/>
            <person name="Xi Y."/>
            <person name="Qi Q."/>
            <person name="Li W."/>
            <person name="Zhang B."/>
            <person name="Hu W."/>
            <person name="Zhang Y."/>
            <person name="Tian X."/>
            <person name="Jiao Y."/>
            <person name="Liang X."/>
            <person name="Jin J."/>
            <person name="Gao L."/>
            <person name="Zheng W."/>
            <person name="Hao B."/>
            <person name="Liu S."/>
            <person name="Wang W."/>
            <person name="Yuan L."/>
            <person name="Cao M."/>
            <person name="McDermott J."/>
            <person name="Samudrala R."/>
            <person name="Wang J."/>
            <person name="Wong G.K."/>
            <person name="Yang H."/>
        </authorList>
    </citation>
    <scope>NUCLEOTIDE SEQUENCE [LARGE SCALE GENOMIC DNA]</scope>
</reference>
<evidence type="ECO:0000256" key="6">
    <source>
        <dbReference type="RuleBase" id="RU004914"/>
    </source>
</evidence>
<feature type="compositionally biased region" description="Acidic residues" evidence="7">
    <location>
        <begin position="58"/>
        <end position="78"/>
    </location>
</feature>
<evidence type="ECO:0000256" key="7">
    <source>
        <dbReference type="SAM" id="MobiDB-lite"/>
    </source>
</evidence>
<feature type="transmembrane region" description="Helical" evidence="6">
    <location>
        <begin position="180"/>
        <end position="204"/>
    </location>
</feature>
<comment type="subcellular location">
    <subcellularLocation>
        <location evidence="1">Membrane</location>
        <topology evidence="1">Multi-pass membrane protein</topology>
    </subcellularLocation>
</comment>
<accession>B9F4J5</accession>
<organism evidence="8">
    <name type="scientific">Oryza sativa subsp. japonica</name>
    <name type="common">Rice</name>
    <dbReference type="NCBI Taxonomy" id="39947"/>
    <lineage>
        <taxon>Eukaryota</taxon>
        <taxon>Viridiplantae</taxon>
        <taxon>Streptophyta</taxon>
        <taxon>Embryophyta</taxon>
        <taxon>Tracheophyta</taxon>
        <taxon>Spermatophyta</taxon>
        <taxon>Magnoliopsida</taxon>
        <taxon>Liliopsida</taxon>
        <taxon>Poales</taxon>
        <taxon>Poaceae</taxon>
        <taxon>BOP clade</taxon>
        <taxon>Oryzoideae</taxon>
        <taxon>Oryzeae</taxon>
        <taxon>Oryzinae</taxon>
        <taxon>Oryza</taxon>
        <taxon>Oryza sativa</taxon>
    </lineage>
</organism>
<name>B9F4J5_ORYSJ</name>
<sequence>MAYTEPLLLSARHTTQTSPRHHLLRSRHAAAAAADGRMVVAVQDDETGALVAAVGKGDEDDDDDDAVAGEEDEDEDDAPVVRTARGAWEVFAAESRRLWAIGAPIAFNVICLYGTNSTTQIFVGHIGNRELSAVAIGLSVVSNFSFGFLLGMGSALETLCGQAFGAGQVAMLGIYMQRSWIILAASAALLSPLYVFAGPILRLLGQEESIAAAAGEFTVRIIPQMFALAINFPTQKFLQAQSKVAYVVGWCRDGWTGLSRKAFNELWAFVKLSLASAVMLCLEIWYMMVLVVLTGHLDDAEIAVDSISICMNINGWEGMLFIGLNAAISVRVSNELGSGRPRATMHAVVVVLVQSLAFGLLAMVLILATRNHFAVIFTGDRHLQKAVANIAYMLAVTMVLNSIQPVISGNHSHLSTSSYTTSISKCVAVGGGWQGVVAYINLACYYGFGLPLGFIFGYLFRWGVKGIWAGMLCGTAMQTAILIQCKRWRGLDYGEGSPEHEKLPTSEPEETII</sequence>
<keyword evidence="5 6" id="KW-0472">Membrane</keyword>
<reference evidence="8" key="2">
    <citation type="submission" date="2008-12" db="EMBL/GenBank/DDBJ databases">
        <title>Improved gene annotation of the rice (Oryza sativa) genomes.</title>
        <authorList>
            <person name="Wang J."/>
            <person name="Li R."/>
            <person name="Fan W."/>
            <person name="Huang Q."/>
            <person name="Zhang J."/>
            <person name="Zhou Y."/>
            <person name="Hu Y."/>
            <person name="Zi S."/>
            <person name="Li J."/>
            <person name="Ni P."/>
            <person name="Zheng H."/>
            <person name="Zhang Y."/>
            <person name="Zhao M."/>
            <person name="Hao Q."/>
            <person name="McDermott J."/>
            <person name="Samudrala R."/>
            <person name="Kristiansen K."/>
            <person name="Wong G.K.-S."/>
        </authorList>
    </citation>
    <scope>NUCLEOTIDE SEQUENCE</scope>
</reference>
<feature type="region of interest" description="Disordered" evidence="7">
    <location>
        <begin position="55"/>
        <end position="78"/>
    </location>
</feature>